<accession>A0AAV9QKZ3</accession>
<dbReference type="Proteomes" id="UP001345827">
    <property type="component" value="Unassembled WGS sequence"/>
</dbReference>
<feature type="region of interest" description="Disordered" evidence="1">
    <location>
        <begin position="526"/>
        <end position="657"/>
    </location>
</feature>
<comment type="caution">
    <text evidence="2">The sequence shown here is derived from an EMBL/GenBank/DDBJ whole genome shotgun (WGS) entry which is preliminary data.</text>
</comment>
<proteinExistence type="predicted"/>
<evidence type="ECO:0008006" key="4">
    <source>
        <dbReference type="Google" id="ProtNLM"/>
    </source>
</evidence>
<feature type="region of interest" description="Disordered" evidence="1">
    <location>
        <begin position="793"/>
        <end position="829"/>
    </location>
</feature>
<feature type="compositionally biased region" description="Basic and acidic residues" evidence="1">
    <location>
        <begin position="536"/>
        <end position="551"/>
    </location>
</feature>
<keyword evidence="3" id="KW-1185">Reference proteome</keyword>
<sequence>MSSRRVSQAPSPNVNLFCSQCDTQVGVFANEWTRLTSSYVYPAHQGKHFGTEIGNKTQVVPEGALQRAVQGCTLAEVFCKKCSAALGQYCKAAPTPEQRRMIDQYFYKLSKTYLKDSETNTIVDAVFGFSGDIVRSRTVRPSEPPRPSLPPPPRWSQTPMRPGQDSVSSPYQIFPDSQSRSYRPSPVQNAAYPDSPNAIGLQLGMEARLKGQEEKLAAQDQKIQQQDTQIRLLTSLLETLRSTVDDLKTTLKELKPQNTSPRNDPLDQNELARTLDAMLKGLQPTLPNTAEAERLRAENAAIKARVEKLESTGNLSRNSDESPNVLGKRKRPSALVEPRVPSLTDATMRHASPSFQPGSSFVQMPTPQSSNPSDHHSQNTSTMSRNSSPDEEQSGNVSQQYLQTTEDSVEQNELIAASTPQRFVNYQDGQLADQAREFDESSLQIEPENQAPVQTSTRAGPARKSEQPAAQPVDHHQAPSSDEVAQGQDDGARQQTDVEVMEISFQDETADLGDFDTSFTQLLAADNVEFSDEEQHEALVPRTQDGDQAERQDEEAAATVVTEDGPSRQKQPPLAEPIADNDAAAESELNKRPRTRRSIAARRLTDNALDGRSVAPEPAAVPKLMPRRLEPETFEVVTPMSHEEEMYRKKTKQPKPKVQYTAKILNKELKELGLEEWIDKDKKTPEYRKAVTEARKRQRERNKLVKLMSLGVSVPPTTEDGESLPSPSNLIQRSALSIDEAFQAATEALLESSTGQLRREITVPPATRNNTPRGYENYASAIQNHPSAIETPAAEPLSLSEADGMMTRKKQREEEIRRRDQLAKEAMEI</sequence>
<feature type="compositionally biased region" description="Polar residues" evidence="1">
    <location>
        <begin position="353"/>
        <end position="387"/>
    </location>
</feature>
<dbReference type="EMBL" id="JAXLQG010000003">
    <property type="protein sequence ID" value="KAK5542630.1"/>
    <property type="molecule type" value="Genomic_DNA"/>
</dbReference>
<evidence type="ECO:0000313" key="3">
    <source>
        <dbReference type="Proteomes" id="UP001345827"/>
    </source>
</evidence>
<feature type="compositionally biased region" description="Polar residues" evidence="1">
    <location>
        <begin position="394"/>
        <end position="406"/>
    </location>
</feature>
<feature type="region of interest" description="Disordered" evidence="1">
    <location>
        <begin position="309"/>
        <end position="410"/>
    </location>
</feature>
<feature type="region of interest" description="Disordered" evidence="1">
    <location>
        <begin position="439"/>
        <end position="505"/>
    </location>
</feature>
<name>A0AAV9QKZ3_9PEZI</name>
<feature type="compositionally biased region" description="Polar residues" evidence="1">
    <location>
        <begin position="165"/>
        <end position="188"/>
    </location>
</feature>
<reference evidence="2 3" key="1">
    <citation type="submission" date="2023-06" db="EMBL/GenBank/DDBJ databases">
        <title>Black Yeasts Isolated from many extreme environments.</title>
        <authorList>
            <person name="Coleine C."/>
            <person name="Stajich J.E."/>
            <person name="Selbmann L."/>
        </authorList>
    </citation>
    <scope>NUCLEOTIDE SEQUENCE [LARGE SCALE GENOMIC DNA]</scope>
    <source>
        <strain evidence="2 3">CCFEE 5887</strain>
    </source>
</reference>
<organism evidence="2 3">
    <name type="scientific">Vermiconidia calcicola</name>
    <dbReference type="NCBI Taxonomy" id="1690605"/>
    <lineage>
        <taxon>Eukaryota</taxon>
        <taxon>Fungi</taxon>
        <taxon>Dikarya</taxon>
        <taxon>Ascomycota</taxon>
        <taxon>Pezizomycotina</taxon>
        <taxon>Dothideomycetes</taxon>
        <taxon>Dothideomycetidae</taxon>
        <taxon>Mycosphaerellales</taxon>
        <taxon>Extremaceae</taxon>
        <taxon>Vermiconidia</taxon>
    </lineage>
</organism>
<protein>
    <recommendedName>
        <fullName evidence="4">Yippee domain-containing protein</fullName>
    </recommendedName>
</protein>
<evidence type="ECO:0000256" key="1">
    <source>
        <dbReference type="SAM" id="MobiDB-lite"/>
    </source>
</evidence>
<feature type="compositionally biased region" description="Pro residues" evidence="1">
    <location>
        <begin position="142"/>
        <end position="154"/>
    </location>
</feature>
<feature type="compositionally biased region" description="Basic and acidic residues" evidence="1">
    <location>
        <begin position="811"/>
        <end position="829"/>
    </location>
</feature>
<evidence type="ECO:0000313" key="2">
    <source>
        <dbReference type="EMBL" id="KAK5542630.1"/>
    </source>
</evidence>
<feature type="region of interest" description="Disordered" evidence="1">
    <location>
        <begin position="137"/>
        <end position="194"/>
    </location>
</feature>
<gene>
    <name evidence="2" type="ORF">LTR25_002516</name>
</gene>
<dbReference type="AlphaFoldDB" id="A0AAV9QKZ3"/>